<proteinExistence type="predicted"/>
<dbReference type="EMBL" id="OZ020096">
    <property type="protein sequence ID" value="CAK9255348.1"/>
    <property type="molecule type" value="Genomic_DNA"/>
</dbReference>
<gene>
    <name evidence="1" type="ORF">CSSPJE1EN1_LOCUS826</name>
</gene>
<dbReference type="Proteomes" id="UP001497444">
    <property type="component" value="Chromosome 1"/>
</dbReference>
<protein>
    <submittedName>
        <fullName evidence="1">Uncharacterized protein</fullName>
    </submittedName>
</protein>
<evidence type="ECO:0000313" key="1">
    <source>
        <dbReference type="EMBL" id="CAK9255348.1"/>
    </source>
</evidence>
<keyword evidence="2" id="KW-1185">Reference proteome</keyword>
<accession>A0ABP0VLM8</accession>
<name>A0ABP0VLM8_9BRYO</name>
<organism evidence="1 2">
    <name type="scientific">Sphagnum jensenii</name>
    <dbReference type="NCBI Taxonomy" id="128206"/>
    <lineage>
        <taxon>Eukaryota</taxon>
        <taxon>Viridiplantae</taxon>
        <taxon>Streptophyta</taxon>
        <taxon>Embryophyta</taxon>
        <taxon>Bryophyta</taxon>
        <taxon>Sphagnophytina</taxon>
        <taxon>Sphagnopsida</taxon>
        <taxon>Sphagnales</taxon>
        <taxon>Sphagnaceae</taxon>
        <taxon>Sphagnum</taxon>
    </lineage>
</organism>
<sequence length="106" mass="11634">MDMADQLTDYRRIAVKGITALEHVGRFTIRVFVQVESLCKQSMATQGDTTCCYLSVQDACETGCGAACERASQNANSINAYQDCRQACLLACVRPDVGKFNTTILR</sequence>
<evidence type="ECO:0000313" key="2">
    <source>
        <dbReference type="Proteomes" id="UP001497444"/>
    </source>
</evidence>
<reference evidence="1 2" key="1">
    <citation type="submission" date="2024-02" db="EMBL/GenBank/DDBJ databases">
        <authorList>
            <consortium name="ELIXIR-Norway"/>
            <consortium name="Elixir Norway"/>
        </authorList>
    </citation>
    <scope>NUCLEOTIDE SEQUENCE [LARGE SCALE GENOMIC DNA]</scope>
</reference>